<dbReference type="RefSeq" id="WP_236865551.1">
    <property type="nucleotide sequence ID" value="NZ_BAABAZ010000004.1"/>
</dbReference>
<gene>
    <name evidence="1" type="ORF">GCM10022261_08250</name>
</gene>
<dbReference type="SUPFAM" id="SSF159709">
    <property type="entry name" value="PhnH-like"/>
    <property type="match status" value="1"/>
</dbReference>
<evidence type="ECO:0000313" key="1">
    <source>
        <dbReference type="EMBL" id="GAA4283294.1"/>
    </source>
</evidence>
<dbReference type="EMBL" id="BAABAZ010000004">
    <property type="protein sequence ID" value="GAA4283294.1"/>
    <property type="molecule type" value="Genomic_DNA"/>
</dbReference>
<organism evidence="1 2">
    <name type="scientific">Brevibacterium daeguense</name>
    <dbReference type="NCBI Taxonomy" id="909936"/>
    <lineage>
        <taxon>Bacteria</taxon>
        <taxon>Bacillati</taxon>
        <taxon>Actinomycetota</taxon>
        <taxon>Actinomycetes</taxon>
        <taxon>Micrococcales</taxon>
        <taxon>Brevibacteriaceae</taxon>
        <taxon>Brevibacterium</taxon>
    </lineage>
</organism>
<sequence length="197" mass="20506">MPAPAAHAHQWDAVHDSREVFLACLRAQCAPGSAIGPVPGPGRCADPALDTASAVLLSLLDPGLTLAVPDMPEAPLAWLFEQTGATPASVDDADFVLVTGDLPGVLESAQRGDRRHPERGATIVFAGDHAAATNSSVTLTGPGIETRLRTSLPLSDEAIRSWTTVNSELPQGVDLVLAGPAQVIALPRTCRIDREAD</sequence>
<comment type="caution">
    <text evidence="1">The sequence shown here is derived from an EMBL/GenBank/DDBJ whole genome shotgun (WGS) entry which is preliminary data.</text>
</comment>
<dbReference type="InterPro" id="IPR038058">
    <property type="entry name" value="PhnH-like_sp"/>
</dbReference>
<proteinExistence type="predicted"/>
<evidence type="ECO:0008006" key="3">
    <source>
        <dbReference type="Google" id="ProtNLM"/>
    </source>
</evidence>
<evidence type="ECO:0000313" key="2">
    <source>
        <dbReference type="Proteomes" id="UP001501586"/>
    </source>
</evidence>
<dbReference type="Gene3D" id="3.40.50.11310">
    <property type="entry name" value="Bacterial phosphonate metabolism protein PhnH"/>
    <property type="match status" value="1"/>
</dbReference>
<reference evidence="2" key="1">
    <citation type="journal article" date="2019" name="Int. J. Syst. Evol. Microbiol.">
        <title>The Global Catalogue of Microorganisms (GCM) 10K type strain sequencing project: providing services to taxonomists for standard genome sequencing and annotation.</title>
        <authorList>
            <consortium name="The Broad Institute Genomics Platform"/>
            <consortium name="The Broad Institute Genome Sequencing Center for Infectious Disease"/>
            <person name="Wu L."/>
            <person name="Ma J."/>
        </authorList>
    </citation>
    <scope>NUCLEOTIDE SEQUENCE [LARGE SCALE GENOMIC DNA]</scope>
    <source>
        <strain evidence="2">JCM 17458</strain>
    </source>
</reference>
<name>A0ABP8EH82_9MICO</name>
<protein>
    <recommendedName>
        <fullName evidence="3">Phosphonate C-P lyase system protein PhnH</fullName>
    </recommendedName>
</protein>
<keyword evidence="2" id="KW-1185">Reference proteome</keyword>
<dbReference type="Proteomes" id="UP001501586">
    <property type="component" value="Unassembled WGS sequence"/>
</dbReference>
<dbReference type="InterPro" id="IPR008772">
    <property type="entry name" value="Phosphonate_metab_PhnH"/>
</dbReference>
<dbReference type="Pfam" id="PF05845">
    <property type="entry name" value="PhnH"/>
    <property type="match status" value="1"/>
</dbReference>
<accession>A0ABP8EH82</accession>
<dbReference type="NCBIfam" id="TIGR03292">
    <property type="entry name" value="PhnH_redo"/>
    <property type="match status" value="1"/>
</dbReference>